<dbReference type="InterPro" id="IPR050613">
    <property type="entry name" value="Sec_Metabolite_Reg"/>
</dbReference>
<dbReference type="GO" id="GO:0005634">
    <property type="term" value="C:nucleus"/>
    <property type="evidence" value="ECO:0007669"/>
    <property type="project" value="UniProtKB-SubCell"/>
</dbReference>
<keyword evidence="2" id="KW-0479">Metal-binding</keyword>
<dbReference type="GO" id="GO:0008270">
    <property type="term" value="F:zinc ion binding"/>
    <property type="evidence" value="ECO:0007669"/>
    <property type="project" value="InterPro"/>
</dbReference>
<evidence type="ECO:0000259" key="6">
    <source>
        <dbReference type="PROSITE" id="PS50048"/>
    </source>
</evidence>
<dbReference type="OrthoDB" id="3989227at2759"/>
<dbReference type="InterPro" id="IPR001138">
    <property type="entry name" value="Zn2Cys6_DnaBD"/>
</dbReference>
<reference evidence="7 8" key="1">
    <citation type="submission" date="2020-03" db="EMBL/GenBank/DDBJ databases">
        <title>Draft Genome Sequence of Cudoniella acicularis.</title>
        <authorList>
            <person name="Buettner E."/>
            <person name="Kellner H."/>
        </authorList>
    </citation>
    <scope>NUCLEOTIDE SEQUENCE [LARGE SCALE GENOMIC DNA]</scope>
    <source>
        <strain evidence="7 8">DSM 108380</strain>
    </source>
</reference>
<dbReference type="EMBL" id="JAAMPI010000086">
    <property type="protein sequence ID" value="KAF4636042.1"/>
    <property type="molecule type" value="Genomic_DNA"/>
</dbReference>
<gene>
    <name evidence="7" type="ORF">G7Y89_g2055</name>
</gene>
<dbReference type="GO" id="GO:0003677">
    <property type="term" value="F:DNA binding"/>
    <property type="evidence" value="ECO:0007669"/>
    <property type="project" value="InterPro"/>
</dbReference>
<evidence type="ECO:0000256" key="2">
    <source>
        <dbReference type="ARBA" id="ARBA00022723"/>
    </source>
</evidence>
<feature type="region of interest" description="Disordered" evidence="5">
    <location>
        <begin position="208"/>
        <end position="239"/>
    </location>
</feature>
<evidence type="ECO:0000256" key="3">
    <source>
        <dbReference type="ARBA" id="ARBA00023242"/>
    </source>
</evidence>
<dbReference type="AlphaFoldDB" id="A0A8H4W6V3"/>
<keyword evidence="8" id="KW-1185">Reference proteome</keyword>
<feature type="compositionally biased region" description="Acidic residues" evidence="5">
    <location>
        <begin position="221"/>
        <end position="231"/>
    </location>
</feature>
<protein>
    <recommendedName>
        <fullName evidence="6">Zn(2)-C6 fungal-type domain-containing protein</fullName>
    </recommendedName>
</protein>
<dbReference type="Pfam" id="PF04082">
    <property type="entry name" value="Fungal_trans"/>
    <property type="match status" value="1"/>
</dbReference>
<organism evidence="7 8">
    <name type="scientific">Cudoniella acicularis</name>
    <dbReference type="NCBI Taxonomy" id="354080"/>
    <lineage>
        <taxon>Eukaryota</taxon>
        <taxon>Fungi</taxon>
        <taxon>Dikarya</taxon>
        <taxon>Ascomycota</taxon>
        <taxon>Pezizomycotina</taxon>
        <taxon>Leotiomycetes</taxon>
        <taxon>Helotiales</taxon>
        <taxon>Tricladiaceae</taxon>
        <taxon>Cudoniella</taxon>
    </lineage>
</organism>
<dbReference type="GO" id="GO:0006351">
    <property type="term" value="P:DNA-templated transcription"/>
    <property type="evidence" value="ECO:0007669"/>
    <property type="project" value="InterPro"/>
</dbReference>
<evidence type="ECO:0000256" key="1">
    <source>
        <dbReference type="ARBA" id="ARBA00004123"/>
    </source>
</evidence>
<dbReference type="SUPFAM" id="SSF57701">
    <property type="entry name" value="Zn2/Cys6 DNA-binding domain"/>
    <property type="match status" value="1"/>
</dbReference>
<feature type="coiled-coil region" evidence="4">
    <location>
        <begin position="108"/>
        <end position="135"/>
    </location>
</feature>
<comment type="subcellular location">
    <subcellularLocation>
        <location evidence="1">Nucleus</location>
    </subcellularLocation>
</comment>
<dbReference type="GO" id="GO:0000981">
    <property type="term" value="F:DNA-binding transcription factor activity, RNA polymerase II-specific"/>
    <property type="evidence" value="ECO:0007669"/>
    <property type="project" value="InterPro"/>
</dbReference>
<evidence type="ECO:0000256" key="4">
    <source>
        <dbReference type="SAM" id="Coils"/>
    </source>
</evidence>
<accession>A0A8H4W6V3</accession>
<keyword evidence="4" id="KW-0175">Coiled coil</keyword>
<feature type="compositionally biased region" description="Low complexity" evidence="5">
    <location>
        <begin position="25"/>
        <end position="37"/>
    </location>
</feature>
<feature type="region of interest" description="Disordered" evidence="5">
    <location>
        <begin position="25"/>
        <end position="46"/>
    </location>
</feature>
<feature type="region of interest" description="Disordered" evidence="5">
    <location>
        <begin position="141"/>
        <end position="174"/>
    </location>
</feature>
<evidence type="ECO:0000256" key="5">
    <source>
        <dbReference type="SAM" id="MobiDB-lite"/>
    </source>
</evidence>
<dbReference type="InterPro" id="IPR007219">
    <property type="entry name" value="XnlR_reg_dom"/>
</dbReference>
<dbReference type="Gene3D" id="4.10.240.10">
    <property type="entry name" value="Zn(2)-C6 fungal-type DNA-binding domain"/>
    <property type="match status" value="1"/>
</dbReference>
<feature type="compositionally biased region" description="Polar residues" evidence="5">
    <location>
        <begin position="152"/>
        <end position="174"/>
    </location>
</feature>
<sequence>MSQVPPVTISAATPSASVGEAVAAGAGTGAGASSASEKNATTSMSPSSTQLRSCVVCRSRKVRCDKLSPCSNCRRAKIACVFPSTDRPPRWARRLERVANNQNPDPAAAQVMERLRKLESLVKDLSGQLEQANAAAAAGSAAGSAAAGSPRSGVNTDYQRDASPSTNTGNDNVQTQFGRLVLQEDSTNRSRYVSSGFWSRVNDELDGLKMDSSRLGPGDSDTSEDEDEESTQELKRTPSERHAFLFQHNLSPSAPNLHEFHPLPSQIPLLLDVFSDNVNSVTRIVHVPTVAKMVRHLRGSDMTSLTPANEALMFSIYYAAITSMEDDDIMTNFGSSKSDLNLKYRLGLEHALARADFLNVPDLVLVQALAIFLCLVRRHDSPRFVWMMTGLVIRMGQALGLHRDGTHFEHLTPYEIEMRRRVWWALCMLDVRASEDQGTEYTIARGSFDTKLPLNINEVDIEPETTQMPTERDGITDMTFLLAMYEIGEVTKRMLAQSAKEGVLGMEEQNRLLDEMYRKLDRGYLQYSVESGNITYWVGVNVTRLMMAKMTLFVYLPILFSSPSEHSSDEIKTKLLIAAIETAEYNHALNSELACRHWRWVYQTYTHWHAVVYLLIEICRRQWSPIVERAWVALHSPWLIPAQSHIDKNLRVWVPLRKLTAKARKHRNAELERLRSDPWAAERLEMEDQRIPVPTSPGPFPAGSNVVELFHERWHQLLAMSEGSEYDTRTPAQSGHVATNPSAHSTCTTQPSKNSIRTYNAGGLGSNSTFEAPYLGDSSLRTSQKLPSHASLDLQSAMTTNDPSHFATGQTTEPSYNAVPVLPTTWSMGPGFAHWLWADADPSVDVFANVDIDGIDINMDLDSEVDWYNWVESAKGI</sequence>
<keyword evidence="3" id="KW-0539">Nucleus</keyword>
<dbReference type="PANTHER" id="PTHR31001">
    <property type="entry name" value="UNCHARACTERIZED TRANSCRIPTIONAL REGULATORY PROTEIN"/>
    <property type="match status" value="1"/>
</dbReference>
<dbReference type="Pfam" id="PF00172">
    <property type="entry name" value="Zn_clus"/>
    <property type="match status" value="1"/>
</dbReference>
<dbReference type="SMART" id="SM00066">
    <property type="entry name" value="GAL4"/>
    <property type="match status" value="1"/>
</dbReference>
<comment type="caution">
    <text evidence="7">The sequence shown here is derived from an EMBL/GenBank/DDBJ whole genome shotgun (WGS) entry which is preliminary data.</text>
</comment>
<evidence type="ECO:0000313" key="7">
    <source>
        <dbReference type="EMBL" id="KAF4636042.1"/>
    </source>
</evidence>
<dbReference type="PANTHER" id="PTHR31001:SF50">
    <property type="entry name" value="ZN(II)2CYS6 TRANSCRIPTION FACTOR (EUROFUNG)"/>
    <property type="match status" value="1"/>
</dbReference>
<dbReference type="SMART" id="SM00906">
    <property type="entry name" value="Fungal_trans"/>
    <property type="match status" value="1"/>
</dbReference>
<dbReference type="CDD" id="cd12148">
    <property type="entry name" value="fungal_TF_MHR"/>
    <property type="match status" value="1"/>
</dbReference>
<dbReference type="Proteomes" id="UP000566819">
    <property type="component" value="Unassembled WGS sequence"/>
</dbReference>
<dbReference type="PROSITE" id="PS50048">
    <property type="entry name" value="ZN2_CY6_FUNGAL_2"/>
    <property type="match status" value="1"/>
</dbReference>
<feature type="domain" description="Zn(2)-C6 fungal-type" evidence="6">
    <location>
        <begin position="53"/>
        <end position="82"/>
    </location>
</feature>
<feature type="compositionally biased region" description="Polar residues" evidence="5">
    <location>
        <begin position="730"/>
        <end position="758"/>
    </location>
</feature>
<dbReference type="PROSITE" id="PS00463">
    <property type="entry name" value="ZN2_CY6_FUNGAL_1"/>
    <property type="match status" value="1"/>
</dbReference>
<proteinExistence type="predicted"/>
<name>A0A8H4W6V3_9HELO</name>
<feature type="region of interest" description="Disordered" evidence="5">
    <location>
        <begin position="724"/>
        <end position="762"/>
    </location>
</feature>
<dbReference type="CDD" id="cd00067">
    <property type="entry name" value="GAL4"/>
    <property type="match status" value="1"/>
</dbReference>
<evidence type="ECO:0000313" key="8">
    <source>
        <dbReference type="Proteomes" id="UP000566819"/>
    </source>
</evidence>
<dbReference type="InterPro" id="IPR036864">
    <property type="entry name" value="Zn2-C6_fun-type_DNA-bd_sf"/>
</dbReference>